<feature type="region of interest" description="Disordered" evidence="1">
    <location>
        <begin position="1"/>
        <end position="76"/>
    </location>
</feature>
<evidence type="ECO:0000313" key="3">
    <source>
        <dbReference type="Proteomes" id="UP001304243"/>
    </source>
</evidence>
<comment type="caution">
    <text evidence="2">The sequence shown here is derived from an EMBL/GenBank/DDBJ whole genome shotgun (WGS) entry which is preliminary data.</text>
</comment>
<dbReference type="InterPro" id="IPR043502">
    <property type="entry name" value="DNA/RNA_pol_sf"/>
</dbReference>
<evidence type="ECO:0008006" key="4">
    <source>
        <dbReference type="Google" id="ProtNLM"/>
    </source>
</evidence>
<dbReference type="Proteomes" id="UP001304243">
    <property type="component" value="Unassembled WGS sequence"/>
</dbReference>
<dbReference type="Gene3D" id="3.30.70.270">
    <property type="match status" value="1"/>
</dbReference>
<sequence length="452" mass="49188">MSAQSTTTSPSSESKPAGNTELRPSDASATKAVDVTDPSQFFLAETSQKLGGQAGEAPTTTASDAMDLDPPSSASSSSIDLAEVQLLSTTLLLEQSEEARAQALARLIQLNTSIQSIIQIRDCLLASKATANDNLVSSAAASFGSSSVDGVKSNKSASVTVFFPNNLPAFQWVGMDEFDPKSPIFPTVDACLLKSEDVMFAYKMDFDKEYARLVPPMLSPEQRTWYGSFTSACTAPASWNDFKSAIKARYGISVLEERQRCASDLLSIQLLPGENVKAFLLLTCVVDPWIKPHPITCWLSCSWMPFLGYDVDIIVIIARESLSTLIANEIAAISAPAFTRTAAGSAASQWAPVASRQTQWVHRKVCFGVNFMGNLAMRLISNLFTDMLDQVLLYIDHLGCLTYTDSLDEHVALVAEVIRRLTKANLQINQDKFVFAQRSVVKSGLMDFTKKK</sequence>
<organism evidence="2 3">
    <name type="scientific">Mucor velutinosus</name>
    <dbReference type="NCBI Taxonomy" id="708070"/>
    <lineage>
        <taxon>Eukaryota</taxon>
        <taxon>Fungi</taxon>
        <taxon>Fungi incertae sedis</taxon>
        <taxon>Mucoromycota</taxon>
        <taxon>Mucoromycotina</taxon>
        <taxon>Mucoromycetes</taxon>
        <taxon>Mucorales</taxon>
        <taxon>Mucorineae</taxon>
        <taxon>Mucoraceae</taxon>
        <taxon>Mucor</taxon>
    </lineage>
</organism>
<evidence type="ECO:0000313" key="2">
    <source>
        <dbReference type="EMBL" id="KAK4513929.1"/>
    </source>
</evidence>
<evidence type="ECO:0000256" key="1">
    <source>
        <dbReference type="SAM" id="MobiDB-lite"/>
    </source>
</evidence>
<feature type="compositionally biased region" description="Low complexity" evidence="1">
    <location>
        <begin position="1"/>
        <end position="14"/>
    </location>
</feature>
<proteinExistence type="predicted"/>
<dbReference type="InterPro" id="IPR043128">
    <property type="entry name" value="Rev_trsase/Diguanyl_cyclase"/>
</dbReference>
<gene>
    <name evidence="2" type="ORF">ATC70_005936</name>
</gene>
<reference evidence="2 3" key="1">
    <citation type="submission" date="2022-11" db="EMBL/GenBank/DDBJ databases">
        <title>Mucor velutinosus strain NIH1002 WGS.</title>
        <authorList>
            <person name="Subramanian P."/>
            <person name="Mullikin J.C."/>
            <person name="Segre J.A."/>
            <person name="Zelazny A.M."/>
        </authorList>
    </citation>
    <scope>NUCLEOTIDE SEQUENCE [LARGE SCALE GENOMIC DNA]</scope>
    <source>
        <strain evidence="2 3">NIH1002</strain>
    </source>
</reference>
<dbReference type="RefSeq" id="XP_064680595.1">
    <property type="nucleotide sequence ID" value="XM_064825218.1"/>
</dbReference>
<feature type="compositionally biased region" description="Low complexity" evidence="1">
    <location>
        <begin position="62"/>
        <end position="76"/>
    </location>
</feature>
<name>A0AAN7DCD6_9FUNG</name>
<dbReference type="AlphaFoldDB" id="A0AAN7DCD6"/>
<keyword evidence="3" id="KW-1185">Reference proteome</keyword>
<dbReference type="SUPFAM" id="SSF56672">
    <property type="entry name" value="DNA/RNA polymerases"/>
    <property type="match status" value="1"/>
</dbReference>
<dbReference type="EMBL" id="JASEJX010000016">
    <property type="protein sequence ID" value="KAK4513929.1"/>
    <property type="molecule type" value="Genomic_DNA"/>
</dbReference>
<accession>A0AAN7DCD6</accession>
<protein>
    <recommendedName>
        <fullName evidence="4">Reverse transcriptase domain-containing protein</fullName>
    </recommendedName>
</protein>
<dbReference type="GeneID" id="89949622"/>